<feature type="transmembrane region" description="Helical" evidence="15">
    <location>
        <begin position="605"/>
        <end position="624"/>
    </location>
</feature>
<keyword evidence="10" id="KW-0406">Ion transport</keyword>
<evidence type="ECO:0000256" key="14">
    <source>
        <dbReference type="NCBIfam" id="TIGR00437"/>
    </source>
</evidence>
<reference evidence="17 18" key="1">
    <citation type="submission" date="2022-06" db="EMBL/GenBank/DDBJ databases">
        <title>Isolation of gut microbiota from human fecal samples.</title>
        <authorList>
            <person name="Pamer E.G."/>
            <person name="Barat B."/>
            <person name="Waligurski E."/>
            <person name="Medina S."/>
            <person name="Paddock L."/>
            <person name="Mostad J."/>
        </authorList>
    </citation>
    <scope>NUCLEOTIDE SEQUENCE [LARGE SCALE GENOMIC DNA]</scope>
    <source>
        <strain evidence="17 18">DFI.7.95</strain>
    </source>
</reference>
<accession>A0ABT1S7R5</accession>
<dbReference type="InterPro" id="IPR011642">
    <property type="entry name" value="Gate_dom"/>
</dbReference>
<dbReference type="PANTHER" id="PTHR43185:SF1">
    <property type="entry name" value="FE(2+) TRANSPORTER FEOB"/>
    <property type="match status" value="1"/>
</dbReference>
<evidence type="ECO:0000256" key="1">
    <source>
        <dbReference type="ARBA" id="ARBA00003926"/>
    </source>
</evidence>
<dbReference type="PANTHER" id="PTHR43185">
    <property type="entry name" value="FERROUS IRON TRANSPORT PROTEIN B"/>
    <property type="match status" value="1"/>
</dbReference>
<keyword evidence="12 15" id="KW-0472">Membrane</keyword>
<dbReference type="InterPro" id="IPR006073">
    <property type="entry name" value="GTP-bd"/>
</dbReference>
<dbReference type="InterPro" id="IPR050860">
    <property type="entry name" value="FeoB_GTPase"/>
</dbReference>
<evidence type="ECO:0000259" key="16">
    <source>
        <dbReference type="PROSITE" id="PS51711"/>
    </source>
</evidence>
<keyword evidence="9 15" id="KW-0408">Iron</keyword>
<feature type="domain" description="FeoB-type G" evidence="16">
    <location>
        <begin position="1"/>
        <end position="163"/>
    </location>
</feature>
<dbReference type="EMBL" id="JANGAC010000003">
    <property type="protein sequence ID" value="MCQ4922512.1"/>
    <property type="molecule type" value="Genomic_DNA"/>
</dbReference>
<sequence length="664" mass="73559">MNTIALVGNPNSGKTTLFNALTGSNQHVGNWPGVTVEKKEGKFKYKGNQYNVVDLPGTYSLGAYSEDEVVARDYILKGNPDVVINVVDATNIERNLYLTTQLIEMGTKVVIALNMMDEAKQKNIEIDLKKLSQELGVPVIPTVASKNKGLDTLIEESIQYINENEDSRLTFSYGEDIDKEIEDIRSILESSSLEYPTKWIAVKLLEGDQEIYRLIENKAPDPIKERLISLGEKATEYELEIVDKRYDFIGKIVNKSVKKPSGIIETRTDKIDKIITHKYLGLPIFALIMFVIFQLTFVIGGDIFGGYVATIIETIGEYVVNLLAMIGTPEWLQSFFSEGIFGGVGAVFEFIPLITVLYFFIGILEDTGYMARAAYVMDGLMRSLGLHGKTFISMIVGFGCNVPGVMSTRTLDNKKDRMIALLINPFMSCGARLPIYLVFIAAFFPEHGGIVLFSLYALGIVVALLVGKLFSKTLFKGESSHFIMELPPYRLPIFKYVIRDMWDKVWDFLHRAGTIIFVVVSLLWVLSVLPFGVEPYSQESILGKIGTILAPIFIPAGFGTWQATVSLFAGIAAKEAVVAILGMVYAGVSEGSQLVGALQNVFTPLTAISFMVMTLLYTPCAAVIGTVKQETKSNKWAIFMAIYPFVIGWIAAVIIYQVGRLLGF</sequence>
<evidence type="ECO:0000313" key="17">
    <source>
        <dbReference type="EMBL" id="MCQ4922512.1"/>
    </source>
</evidence>
<feature type="transmembrane region" description="Helical" evidence="15">
    <location>
        <begin position="508"/>
        <end position="529"/>
    </location>
</feature>
<gene>
    <name evidence="17" type="primary">feoB</name>
    <name evidence="17" type="ORF">NE686_05405</name>
</gene>
<evidence type="ECO:0000256" key="13">
    <source>
        <dbReference type="ARBA" id="ARBA00031200"/>
    </source>
</evidence>
<keyword evidence="5 15" id="KW-0410">Iron transport</keyword>
<feature type="transmembrane region" description="Helical" evidence="15">
    <location>
        <begin position="384"/>
        <end position="406"/>
    </location>
</feature>
<name>A0ABT1S7R5_9FIRM</name>
<keyword evidence="6 15" id="KW-0812">Transmembrane</keyword>
<protein>
    <recommendedName>
        <fullName evidence="13 14">Ferrous iron transport protein B</fullName>
    </recommendedName>
</protein>
<dbReference type="RefSeq" id="WP_256310746.1">
    <property type="nucleotide sequence ID" value="NZ_JANGAC010000003.1"/>
</dbReference>
<dbReference type="Pfam" id="PF07670">
    <property type="entry name" value="Gate"/>
    <property type="match status" value="2"/>
</dbReference>
<dbReference type="Pfam" id="PF07664">
    <property type="entry name" value="FeoB_C"/>
    <property type="match status" value="1"/>
</dbReference>
<evidence type="ECO:0000256" key="4">
    <source>
        <dbReference type="ARBA" id="ARBA00022475"/>
    </source>
</evidence>
<dbReference type="PROSITE" id="PS51711">
    <property type="entry name" value="G_FEOB"/>
    <property type="match status" value="1"/>
</dbReference>
<proteinExistence type="inferred from homology"/>
<evidence type="ECO:0000256" key="5">
    <source>
        <dbReference type="ARBA" id="ARBA00022496"/>
    </source>
</evidence>
<keyword evidence="3 15" id="KW-0813">Transport</keyword>
<organism evidence="17 18">
    <name type="scientific">Tissierella carlieri</name>
    <dbReference type="NCBI Taxonomy" id="689904"/>
    <lineage>
        <taxon>Bacteria</taxon>
        <taxon>Bacillati</taxon>
        <taxon>Bacillota</taxon>
        <taxon>Tissierellia</taxon>
        <taxon>Tissierellales</taxon>
        <taxon>Tissierellaceae</taxon>
        <taxon>Tissierella</taxon>
    </lineage>
</organism>
<comment type="similarity">
    <text evidence="15">Belongs to the TRAFAC class TrmE-Era-EngA-EngB-Septin-like GTPase superfamily. FeoB GTPase (TC 9.A.8) family.</text>
</comment>
<feature type="transmembrane region" description="Helical" evidence="15">
    <location>
        <begin position="418"/>
        <end position="444"/>
    </location>
</feature>
<dbReference type="InterPro" id="IPR030389">
    <property type="entry name" value="G_FEOB_dom"/>
</dbReference>
<comment type="caution">
    <text evidence="17">The sequence shown here is derived from an EMBL/GenBank/DDBJ whole genome shotgun (WGS) entry which is preliminary data.</text>
</comment>
<dbReference type="Pfam" id="PF17910">
    <property type="entry name" value="FeoB_Cyto"/>
    <property type="match status" value="1"/>
</dbReference>
<feature type="transmembrane region" description="Helical" evidence="15">
    <location>
        <begin position="306"/>
        <end position="327"/>
    </location>
</feature>
<keyword evidence="8 15" id="KW-1133">Transmembrane helix</keyword>
<dbReference type="NCBIfam" id="TIGR00231">
    <property type="entry name" value="small_GTP"/>
    <property type="match status" value="1"/>
</dbReference>
<dbReference type="PRINTS" id="PR00326">
    <property type="entry name" value="GTP1OBG"/>
</dbReference>
<dbReference type="CDD" id="cd01879">
    <property type="entry name" value="FeoB"/>
    <property type="match status" value="1"/>
</dbReference>
<dbReference type="InterPro" id="IPR003373">
    <property type="entry name" value="Fe2_transport_prot-B"/>
</dbReference>
<feature type="transmembrane region" description="Helical" evidence="15">
    <location>
        <begin position="636"/>
        <end position="658"/>
    </location>
</feature>
<dbReference type="InterPro" id="IPR011640">
    <property type="entry name" value="Fe2_transport_prot_B_C"/>
</dbReference>
<evidence type="ECO:0000256" key="6">
    <source>
        <dbReference type="ARBA" id="ARBA00022692"/>
    </source>
</evidence>
<dbReference type="NCBIfam" id="TIGR00437">
    <property type="entry name" value="feoB"/>
    <property type="match status" value="1"/>
</dbReference>
<keyword evidence="4" id="KW-1003">Cell membrane</keyword>
<evidence type="ECO:0000256" key="2">
    <source>
        <dbReference type="ARBA" id="ARBA00004651"/>
    </source>
</evidence>
<keyword evidence="11 15" id="KW-0342">GTP-binding</keyword>
<evidence type="ECO:0000256" key="12">
    <source>
        <dbReference type="ARBA" id="ARBA00023136"/>
    </source>
</evidence>
<evidence type="ECO:0000256" key="15">
    <source>
        <dbReference type="RuleBase" id="RU362098"/>
    </source>
</evidence>
<dbReference type="InterPro" id="IPR027417">
    <property type="entry name" value="P-loop_NTPase"/>
</dbReference>
<evidence type="ECO:0000256" key="8">
    <source>
        <dbReference type="ARBA" id="ARBA00022989"/>
    </source>
</evidence>
<dbReference type="Gene3D" id="3.40.50.300">
    <property type="entry name" value="P-loop containing nucleotide triphosphate hydrolases"/>
    <property type="match status" value="1"/>
</dbReference>
<feature type="transmembrane region" description="Helical" evidence="15">
    <location>
        <begin position="450"/>
        <end position="470"/>
    </location>
</feature>
<comment type="subcellular location">
    <subcellularLocation>
        <location evidence="2 15">Cell membrane</location>
        <topology evidence="2 15">Multi-pass membrane protein</topology>
    </subcellularLocation>
</comment>
<evidence type="ECO:0000313" key="18">
    <source>
        <dbReference type="Proteomes" id="UP001524478"/>
    </source>
</evidence>
<feature type="transmembrane region" description="Helical" evidence="15">
    <location>
        <begin position="339"/>
        <end position="364"/>
    </location>
</feature>
<dbReference type="Pfam" id="PF02421">
    <property type="entry name" value="FeoB_N"/>
    <property type="match status" value="1"/>
</dbReference>
<comment type="function">
    <text evidence="1 15">Probable transporter of a GTP-driven Fe(2+) uptake system.</text>
</comment>
<evidence type="ECO:0000256" key="9">
    <source>
        <dbReference type="ARBA" id="ARBA00023004"/>
    </source>
</evidence>
<evidence type="ECO:0000256" key="7">
    <source>
        <dbReference type="ARBA" id="ARBA00022741"/>
    </source>
</evidence>
<feature type="transmembrane region" description="Helical" evidence="15">
    <location>
        <begin position="541"/>
        <end position="558"/>
    </location>
</feature>
<feature type="transmembrane region" description="Helical" evidence="15">
    <location>
        <begin position="565"/>
        <end position="585"/>
    </location>
</feature>
<evidence type="ECO:0000256" key="10">
    <source>
        <dbReference type="ARBA" id="ARBA00023065"/>
    </source>
</evidence>
<dbReference type="Gene3D" id="1.10.287.1770">
    <property type="match status" value="1"/>
</dbReference>
<keyword evidence="18" id="KW-1185">Reference proteome</keyword>
<evidence type="ECO:0000256" key="11">
    <source>
        <dbReference type="ARBA" id="ARBA00023134"/>
    </source>
</evidence>
<dbReference type="SUPFAM" id="SSF52540">
    <property type="entry name" value="P-loop containing nucleoside triphosphate hydrolases"/>
    <property type="match status" value="1"/>
</dbReference>
<dbReference type="InterPro" id="IPR005225">
    <property type="entry name" value="Small_GTP-bd"/>
</dbReference>
<dbReference type="InterPro" id="IPR041069">
    <property type="entry name" value="FeoB_Cyto"/>
</dbReference>
<dbReference type="Proteomes" id="UP001524478">
    <property type="component" value="Unassembled WGS sequence"/>
</dbReference>
<keyword evidence="7" id="KW-0547">Nucleotide-binding</keyword>
<feature type="transmembrane region" description="Helical" evidence="15">
    <location>
        <begin position="279"/>
        <end position="300"/>
    </location>
</feature>
<evidence type="ECO:0000256" key="3">
    <source>
        <dbReference type="ARBA" id="ARBA00022448"/>
    </source>
</evidence>